<keyword evidence="10" id="KW-1185">Reference proteome</keyword>
<dbReference type="CDD" id="cd00009">
    <property type="entry name" value="AAA"/>
    <property type="match status" value="1"/>
</dbReference>
<evidence type="ECO:0000313" key="10">
    <source>
        <dbReference type="Proteomes" id="UP000595197"/>
    </source>
</evidence>
<dbReference type="PROSITE" id="PS00688">
    <property type="entry name" value="SIGMA54_INTERACT_3"/>
    <property type="match status" value="1"/>
</dbReference>
<gene>
    <name evidence="9" type="ORF">IGS68_12300</name>
</gene>
<dbReference type="PROSITE" id="PS00676">
    <property type="entry name" value="SIGMA54_INTERACT_2"/>
    <property type="match status" value="1"/>
</dbReference>
<keyword evidence="6" id="KW-0804">Transcription</keyword>
<dbReference type="PANTHER" id="PTHR32071:SF57">
    <property type="entry name" value="C4-DICARBOXYLATE TRANSPORT TRANSCRIPTIONAL REGULATORY PROTEIN DCTD"/>
    <property type="match status" value="1"/>
</dbReference>
<name>A0ABX7BCJ9_9PROT</name>
<proteinExistence type="predicted"/>
<evidence type="ECO:0000256" key="3">
    <source>
        <dbReference type="ARBA" id="ARBA00023015"/>
    </source>
</evidence>
<dbReference type="RefSeq" id="WP_201080363.1">
    <property type="nucleotide sequence ID" value="NZ_CP067420.1"/>
</dbReference>
<dbReference type="InterPro" id="IPR002078">
    <property type="entry name" value="Sigma_54_int"/>
</dbReference>
<dbReference type="Pfam" id="PF00158">
    <property type="entry name" value="Sigma54_activat"/>
    <property type="match status" value="1"/>
</dbReference>
<dbReference type="PROSITE" id="PS50045">
    <property type="entry name" value="SIGMA54_INTERACT_4"/>
    <property type="match status" value="1"/>
</dbReference>
<dbReference type="InterPro" id="IPR025943">
    <property type="entry name" value="Sigma_54_int_dom_ATP-bd_2"/>
</dbReference>
<sequence>MHMPFRVRSVPSTIAPPHLPNHKHPRAMDDDYRQPSPYSAGIFADSSSDHINECIARIEALKFKVLGNSRLADFEQHEFLSELNTLRAAYLHLCTLSLPAPAALNEQMRPAVGSRGRANLELEGVLGANHQIAANLDRIARIAPSQLTVLLEGETGSGKELFARIIHLNSKRDKFVAVNCGALPSGVIESELFGHSKGAFTGATADRKGRFEEANGGTIFLDEVGELEPLAQVKLLRTLDVGEIQRVGSDKVTKVDVRVIAATNRNLEQMVSNGTFREDLFFRLNICHLLIPPLRERRDEIQLLLEYFIRKVCADNGIPVPTLDPELKRFLVETYHYPGNIRELRNLGMYIAHIFDGRPVRVADLPQRYTRAHIDPAPAHPDDDHRVVRDRAERSHLSELLLRHSGDIKAVCAALDLSRARLYQLLKKHHLRPDEFRQR</sequence>
<dbReference type="InterPro" id="IPR025944">
    <property type="entry name" value="Sigma_54_int_dom_CS"/>
</dbReference>
<evidence type="ECO:0000256" key="4">
    <source>
        <dbReference type="ARBA" id="ARBA00023125"/>
    </source>
</evidence>
<dbReference type="InterPro" id="IPR009057">
    <property type="entry name" value="Homeodomain-like_sf"/>
</dbReference>
<evidence type="ECO:0000256" key="5">
    <source>
        <dbReference type="ARBA" id="ARBA00023159"/>
    </source>
</evidence>
<dbReference type="InterPro" id="IPR058031">
    <property type="entry name" value="AAA_lid_NorR"/>
</dbReference>
<evidence type="ECO:0000256" key="7">
    <source>
        <dbReference type="SAM" id="MobiDB-lite"/>
    </source>
</evidence>
<dbReference type="SUPFAM" id="SSF46689">
    <property type="entry name" value="Homeodomain-like"/>
    <property type="match status" value="1"/>
</dbReference>
<feature type="domain" description="Sigma-54 factor interaction" evidence="8">
    <location>
        <begin position="125"/>
        <end position="347"/>
    </location>
</feature>
<dbReference type="EMBL" id="CP067420">
    <property type="protein sequence ID" value="QQP91932.1"/>
    <property type="molecule type" value="Genomic_DNA"/>
</dbReference>
<dbReference type="Gene3D" id="1.10.10.60">
    <property type="entry name" value="Homeodomain-like"/>
    <property type="match status" value="1"/>
</dbReference>
<keyword evidence="3" id="KW-0805">Transcription regulation</keyword>
<feature type="region of interest" description="Disordered" evidence="7">
    <location>
        <begin position="1"/>
        <end position="25"/>
    </location>
</feature>
<evidence type="ECO:0000256" key="1">
    <source>
        <dbReference type="ARBA" id="ARBA00022741"/>
    </source>
</evidence>
<evidence type="ECO:0000259" key="8">
    <source>
        <dbReference type="PROSITE" id="PS50045"/>
    </source>
</evidence>
<organism evidence="9 10">
    <name type="scientific">Skermanella cutis</name>
    <dbReference type="NCBI Taxonomy" id="2775420"/>
    <lineage>
        <taxon>Bacteria</taxon>
        <taxon>Pseudomonadati</taxon>
        <taxon>Pseudomonadota</taxon>
        <taxon>Alphaproteobacteria</taxon>
        <taxon>Rhodospirillales</taxon>
        <taxon>Azospirillaceae</taxon>
        <taxon>Skermanella</taxon>
    </lineage>
</organism>
<dbReference type="Pfam" id="PF25601">
    <property type="entry name" value="AAA_lid_14"/>
    <property type="match status" value="1"/>
</dbReference>
<accession>A0ABX7BCJ9</accession>
<dbReference type="SUPFAM" id="SSF52540">
    <property type="entry name" value="P-loop containing nucleoside triphosphate hydrolases"/>
    <property type="match status" value="1"/>
</dbReference>
<evidence type="ECO:0000313" key="9">
    <source>
        <dbReference type="EMBL" id="QQP91932.1"/>
    </source>
</evidence>
<dbReference type="PROSITE" id="PS00675">
    <property type="entry name" value="SIGMA54_INTERACT_1"/>
    <property type="match status" value="1"/>
</dbReference>
<dbReference type="SMART" id="SM00382">
    <property type="entry name" value="AAA"/>
    <property type="match status" value="1"/>
</dbReference>
<dbReference type="PANTHER" id="PTHR32071">
    <property type="entry name" value="TRANSCRIPTIONAL REGULATORY PROTEIN"/>
    <property type="match status" value="1"/>
</dbReference>
<dbReference type="Gene3D" id="3.40.50.300">
    <property type="entry name" value="P-loop containing nucleotide triphosphate hydrolases"/>
    <property type="match status" value="1"/>
</dbReference>
<reference evidence="9" key="1">
    <citation type="submission" date="2021-02" db="EMBL/GenBank/DDBJ databases">
        <title>Skermanella TT6 skin isolate.</title>
        <authorList>
            <person name="Lee K."/>
            <person name="Ganzorig M."/>
        </authorList>
    </citation>
    <scope>NUCLEOTIDE SEQUENCE</scope>
    <source>
        <strain evidence="9">TT6</strain>
    </source>
</reference>
<dbReference type="Gene3D" id="1.10.8.60">
    <property type="match status" value="1"/>
</dbReference>
<keyword evidence="5" id="KW-0010">Activator</keyword>
<dbReference type="InterPro" id="IPR025662">
    <property type="entry name" value="Sigma_54_int_dom_ATP-bd_1"/>
</dbReference>
<dbReference type="InterPro" id="IPR027417">
    <property type="entry name" value="P-loop_NTPase"/>
</dbReference>
<keyword evidence="1" id="KW-0547">Nucleotide-binding</keyword>
<evidence type="ECO:0000256" key="6">
    <source>
        <dbReference type="ARBA" id="ARBA00023163"/>
    </source>
</evidence>
<evidence type="ECO:0000256" key="2">
    <source>
        <dbReference type="ARBA" id="ARBA00022840"/>
    </source>
</evidence>
<keyword evidence="4" id="KW-0238">DNA-binding</keyword>
<keyword evidence="2" id="KW-0067">ATP-binding</keyword>
<dbReference type="Proteomes" id="UP000595197">
    <property type="component" value="Chromosome"/>
</dbReference>
<dbReference type="InterPro" id="IPR003593">
    <property type="entry name" value="AAA+_ATPase"/>
</dbReference>
<protein>
    <submittedName>
        <fullName evidence="9">Sigma 54-interacting transcriptional regulator</fullName>
    </submittedName>
</protein>